<accession>A0A9X7XUK8</accession>
<dbReference type="RefSeq" id="WP_135942667.1">
    <property type="nucleotide sequence ID" value="NZ_CP040854.1"/>
</dbReference>
<protein>
    <submittedName>
        <fullName evidence="1">Uncharacterized protein</fullName>
    </submittedName>
</protein>
<evidence type="ECO:0000313" key="1">
    <source>
        <dbReference type="EMBL" id="QIA87664.1"/>
    </source>
</evidence>
<dbReference type="AlphaFoldDB" id="A0A9X7XUK8"/>
<name>A0A9X7XUK8_LACJH</name>
<gene>
    <name evidence="1" type="ORF">FEE39_04830</name>
</gene>
<evidence type="ECO:0000313" key="2">
    <source>
        <dbReference type="Proteomes" id="UP000464749"/>
    </source>
</evidence>
<dbReference type="EMBL" id="CP040854">
    <property type="protein sequence ID" value="QIA87664.1"/>
    <property type="molecule type" value="Genomic_DNA"/>
</dbReference>
<sequence>MYVWIIPKDMSQPYLSPIFARAVHSGDWPENEKGWHEFCIVLDNSKSNLIEIDTYSREGVMHVVTIDRGSSNWSPKNAYFGSMDFLNKYDPEKMCEEISSQDLEECIKIDKKYNYQEIRKIKTQKDIGDLMSSALSFHDAHIESIEAKNDEIHVVFDPYWNRKIELWFEEKPKYENRLEDPEYYWWDGGSIFMNQGYIYLCDEINTHYLDEGEWGIYFAGKDLFYRVLPSDNIRAYCTMGGLRVNRENQVLSENDDQ</sequence>
<proteinExistence type="predicted"/>
<organism evidence="1 2">
    <name type="scientific">Lactobacillus johnsonii</name>
    <dbReference type="NCBI Taxonomy" id="33959"/>
    <lineage>
        <taxon>Bacteria</taxon>
        <taxon>Bacillati</taxon>
        <taxon>Bacillota</taxon>
        <taxon>Bacilli</taxon>
        <taxon>Lactobacillales</taxon>
        <taxon>Lactobacillaceae</taxon>
        <taxon>Lactobacillus</taxon>
    </lineage>
</organism>
<dbReference type="Proteomes" id="UP000464749">
    <property type="component" value="Chromosome"/>
</dbReference>
<reference evidence="1 2" key="1">
    <citation type="submission" date="2019-06" db="EMBL/GenBank/DDBJ databases">
        <title>Whole genome sequencing of Lactobacillus johnsonii strain G2A.</title>
        <authorList>
            <person name="Conlan S."/>
            <person name="Thomas P.J."/>
            <person name="Mullikin J."/>
            <person name="Singer J."/>
            <person name="Weaver C."/>
            <person name="Segre J.A."/>
        </authorList>
    </citation>
    <scope>NUCLEOTIDE SEQUENCE [LARGE SCALE GENOMIC DNA]</scope>
    <source>
        <strain evidence="1 2">G2A</strain>
    </source>
</reference>